<name>A0AB38CX95_9MYCO</name>
<comment type="caution">
    <text evidence="1">The sequence shown here is derived from an EMBL/GenBank/DDBJ whole genome shotgun (WGS) entry which is preliminary data.</text>
</comment>
<protein>
    <recommendedName>
        <fullName evidence="3">Bacteriophage protein</fullName>
    </recommendedName>
</protein>
<reference evidence="1 2" key="1">
    <citation type="submission" date="2016-11" db="EMBL/GenBank/DDBJ databases">
        <authorList>
            <consortium name="Pathogen Informatics"/>
        </authorList>
    </citation>
    <scope>NUCLEOTIDE SEQUENCE [LARGE SCALE GENOMIC DNA]</scope>
    <source>
        <strain evidence="1 2">104</strain>
    </source>
</reference>
<dbReference type="RefSeq" id="WP_005090910.1">
    <property type="nucleotide sequence ID" value="NZ_FRYU01000003.1"/>
</dbReference>
<evidence type="ECO:0000313" key="1">
    <source>
        <dbReference type="EMBL" id="SIA67534.1"/>
    </source>
</evidence>
<dbReference type="Proteomes" id="UP000185210">
    <property type="component" value="Unassembled WGS sequence"/>
</dbReference>
<dbReference type="EMBL" id="FSHM01000002">
    <property type="protein sequence ID" value="SIA67534.1"/>
    <property type="molecule type" value="Genomic_DNA"/>
</dbReference>
<accession>A0AB38CX95</accession>
<proteinExistence type="predicted"/>
<dbReference type="AlphaFoldDB" id="A0AB38CX95"/>
<gene>
    <name evidence="1" type="ORF">SAMEA2070301_01853</name>
</gene>
<sequence>MTTIPTAVTPGGYTDGALSAIPGRTEQVELIERLKEWQIGAWRANESVADTAQFDAGLAAEITEAARTGQPAPELTGRAREHLAARDAHRQVVGAHNHAVSAAESQLATIERDGISHAYGWLREQLGELFTAWDELDVDPTLTAEQALRDGRGAAYTSACELADDYLSLRAAHRHVVHLDGGGERATLSHKLAVVGQMREFIDAEPFWTHRRFVNAPHSTDTTEAGQTHRQWLAATTPSIGRRVNANPKGPVPDSVTRVAWMAHVAAHRPWLPGAATIIDTYDLATEACRPGRPAVIDYNRYWWITPSTKSHSSQQLNARDALIELATNYTEQPT</sequence>
<evidence type="ECO:0000313" key="2">
    <source>
        <dbReference type="Proteomes" id="UP000185210"/>
    </source>
</evidence>
<organism evidence="1 2">
    <name type="scientific">Mycobacteroides abscessus subsp. abscessus</name>
    <dbReference type="NCBI Taxonomy" id="1185650"/>
    <lineage>
        <taxon>Bacteria</taxon>
        <taxon>Bacillati</taxon>
        <taxon>Actinomycetota</taxon>
        <taxon>Actinomycetes</taxon>
        <taxon>Mycobacteriales</taxon>
        <taxon>Mycobacteriaceae</taxon>
        <taxon>Mycobacteroides</taxon>
        <taxon>Mycobacteroides abscessus</taxon>
    </lineage>
</organism>
<evidence type="ECO:0008006" key="3">
    <source>
        <dbReference type="Google" id="ProtNLM"/>
    </source>
</evidence>